<comment type="catalytic activity">
    <reaction evidence="11">
        <text>Couples ATP hydrolysis with the unwinding of duplex DNA by translocating in the 3'-5' direction.</text>
        <dbReference type="EC" id="5.6.2.4"/>
    </reaction>
</comment>
<evidence type="ECO:0000259" key="16">
    <source>
        <dbReference type="PROSITE" id="PS51198"/>
    </source>
</evidence>
<evidence type="ECO:0000256" key="3">
    <source>
        <dbReference type="ARBA" id="ARBA00022763"/>
    </source>
</evidence>
<dbReference type="Proteomes" id="UP001528823">
    <property type="component" value="Unassembled WGS sequence"/>
</dbReference>
<keyword evidence="9" id="KW-0234">DNA repair</keyword>
<comment type="caution">
    <text evidence="18">The sequence shown here is derived from an EMBL/GenBank/DDBJ whole genome shotgun (WGS) entry which is preliminary data.</text>
</comment>
<dbReference type="InterPro" id="IPR014017">
    <property type="entry name" value="DNA_helicase_UvrD-like_C"/>
</dbReference>
<keyword evidence="2 15" id="KW-0547">Nucleotide-binding</keyword>
<name>A0ABT5U317_9GAMM</name>
<dbReference type="SUPFAM" id="SSF52540">
    <property type="entry name" value="P-loop containing nucleoside triphosphate hydrolases"/>
    <property type="match status" value="1"/>
</dbReference>
<evidence type="ECO:0000259" key="17">
    <source>
        <dbReference type="PROSITE" id="PS51217"/>
    </source>
</evidence>
<dbReference type="Pfam" id="PF00580">
    <property type="entry name" value="UvrD-helicase"/>
    <property type="match status" value="2"/>
</dbReference>
<evidence type="ECO:0000256" key="5">
    <source>
        <dbReference type="ARBA" id="ARBA00022806"/>
    </source>
</evidence>
<evidence type="ECO:0000313" key="18">
    <source>
        <dbReference type="EMBL" id="MDE1460763.1"/>
    </source>
</evidence>
<evidence type="ECO:0000313" key="19">
    <source>
        <dbReference type="Proteomes" id="UP001528823"/>
    </source>
</evidence>
<dbReference type="InterPro" id="IPR011604">
    <property type="entry name" value="PDDEXK-like_dom_sf"/>
</dbReference>
<keyword evidence="6" id="KW-0269">Exonuclease</keyword>
<accession>A0ABT5U317</accession>
<feature type="domain" description="UvrD-like helicase C-terminal" evidence="17">
    <location>
        <begin position="509"/>
        <end position="776"/>
    </location>
</feature>
<evidence type="ECO:0000256" key="1">
    <source>
        <dbReference type="ARBA" id="ARBA00022722"/>
    </source>
</evidence>
<evidence type="ECO:0000256" key="12">
    <source>
        <dbReference type="ARBA" id="ARBA00034808"/>
    </source>
</evidence>
<dbReference type="Gene3D" id="3.40.50.300">
    <property type="entry name" value="P-loop containing nucleotide triphosphate hydrolases"/>
    <property type="match status" value="4"/>
</dbReference>
<gene>
    <name evidence="18" type="ORF">ORQ98_02160</name>
</gene>
<keyword evidence="19" id="KW-1185">Reference proteome</keyword>
<evidence type="ECO:0000256" key="9">
    <source>
        <dbReference type="ARBA" id="ARBA00023204"/>
    </source>
</evidence>
<comment type="catalytic activity">
    <reaction evidence="14">
        <text>ATP + H2O = ADP + phosphate + H(+)</text>
        <dbReference type="Rhea" id="RHEA:13065"/>
        <dbReference type="ChEBI" id="CHEBI:15377"/>
        <dbReference type="ChEBI" id="CHEBI:15378"/>
        <dbReference type="ChEBI" id="CHEBI:30616"/>
        <dbReference type="ChEBI" id="CHEBI:43474"/>
        <dbReference type="ChEBI" id="CHEBI:456216"/>
        <dbReference type="EC" id="5.6.2.4"/>
    </reaction>
</comment>
<dbReference type="EC" id="5.6.2.4" evidence="12"/>
<dbReference type="Pfam" id="PF13361">
    <property type="entry name" value="UvrD_C"/>
    <property type="match status" value="1"/>
</dbReference>
<evidence type="ECO:0000256" key="2">
    <source>
        <dbReference type="ARBA" id="ARBA00022741"/>
    </source>
</evidence>
<dbReference type="Gene3D" id="3.90.320.10">
    <property type="match status" value="1"/>
</dbReference>
<feature type="domain" description="UvrD-like helicase ATP-binding" evidence="16">
    <location>
        <begin position="6"/>
        <end position="497"/>
    </location>
</feature>
<evidence type="ECO:0000256" key="15">
    <source>
        <dbReference type="PROSITE-ProRule" id="PRU00560"/>
    </source>
</evidence>
<keyword evidence="1" id="KW-0540">Nuclease</keyword>
<dbReference type="PANTHER" id="PTHR11070:SF2">
    <property type="entry name" value="ATP-DEPENDENT DNA HELICASE SRS2"/>
    <property type="match status" value="1"/>
</dbReference>
<dbReference type="InterPro" id="IPR027417">
    <property type="entry name" value="P-loop_NTPase"/>
</dbReference>
<proteinExistence type="predicted"/>
<feature type="binding site" evidence="15">
    <location>
        <begin position="27"/>
        <end position="34"/>
    </location>
    <ligand>
        <name>ATP</name>
        <dbReference type="ChEBI" id="CHEBI:30616"/>
    </ligand>
</feature>
<keyword evidence="10" id="KW-0413">Isomerase</keyword>
<reference evidence="18 19" key="1">
    <citation type="submission" date="2022-11" db="EMBL/GenBank/DDBJ databases">
        <title>Spartinivicinus poritis sp. nov., isolated from scleractinian coral Porites lutea.</title>
        <authorList>
            <person name="Zhang G."/>
            <person name="Cai L."/>
            <person name="Wei Q."/>
        </authorList>
    </citation>
    <scope>NUCLEOTIDE SEQUENCE [LARGE SCALE GENOMIC DNA]</scope>
    <source>
        <strain evidence="18 19">A2-2</strain>
    </source>
</reference>
<dbReference type="InterPro" id="IPR014016">
    <property type="entry name" value="UvrD-like_ATP-bd"/>
</dbReference>
<keyword evidence="8" id="KW-0238">DNA-binding</keyword>
<evidence type="ECO:0000256" key="6">
    <source>
        <dbReference type="ARBA" id="ARBA00022839"/>
    </source>
</evidence>
<evidence type="ECO:0000256" key="10">
    <source>
        <dbReference type="ARBA" id="ARBA00023235"/>
    </source>
</evidence>
<evidence type="ECO:0000256" key="4">
    <source>
        <dbReference type="ARBA" id="ARBA00022801"/>
    </source>
</evidence>
<organism evidence="18 19">
    <name type="scientific">Spartinivicinus poritis</name>
    <dbReference type="NCBI Taxonomy" id="2994640"/>
    <lineage>
        <taxon>Bacteria</taxon>
        <taxon>Pseudomonadati</taxon>
        <taxon>Pseudomonadota</taxon>
        <taxon>Gammaproteobacteria</taxon>
        <taxon>Oceanospirillales</taxon>
        <taxon>Zooshikellaceae</taxon>
        <taxon>Spartinivicinus</taxon>
    </lineage>
</organism>
<evidence type="ECO:0000256" key="11">
    <source>
        <dbReference type="ARBA" id="ARBA00034617"/>
    </source>
</evidence>
<evidence type="ECO:0000256" key="8">
    <source>
        <dbReference type="ARBA" id="ARBA00023125"/>
    </source>
</evidence>
<evidence type="ECO:0000256" key="7">
    <source>
        <dbReference type="ARBA" id="ARBA00022840"/>
    </source>
</evidence>
<dbReference type="InterPro" id="IPR000212">
    <property type="entry name" value="DNA_helicase_UvrD/REP"/>
</dbReference>
<protein>
    <recommendedName>
        <fullName evidence="12">DNA 3'-5' helicase</fullName>
        <ecNumber evidence="12">5.6.2.4</ecNumber>
    </recommendedName>
    <alternativeName>
        <fullName evidence="13">DNA 3'-5' helicase II</fullName>
    </alternativeName>
</protein>
<dbReference type="PANTHER" id="PTHR11070">
    <property type="entry name" value="UVRD / RECB / PCRA DNA HELICASE FAMILY MEMBER"/>
    <property type="match status" value="1"/>
</dbReference>
<dbReference type="RefSeq" id="WP_274687134.1">
    <property type="nucleotide sequence ID" value="NZ_JAPMOU010000002.1"/>
</dbReference>
<keyword evidence="4 15" id="KW-0378">Hydrolase</keyword>
<keyword evidence="3" id="KW-0227">DNA damage</keyword>
<dbReference type="PROSITE" id="PS51217">
    <property type="entry name" value="UVRD_HELICASE_CTER"/>
    <property type="match status" value="1"/>
</dbReference>
<dbReference type="EMBL" id="JAPMOU010000002">
    <property type="protein sequence ID" value="MDE1460763.1"/>
    <property type="molecule type" value="Genomic_DNA"/>
</dbReference>
<dbReference type="Gene3D" id="1.10.486.10">
    <property type="entry name" value="PCRA, domain 4"/>
    <property type="match status" value="1"/>
</dbReference>
<dbReference type="PROSITE" id="PS51198">
    <property type="entry name" value="UVRD_HELICASE_ATP_BIND"/>
    <property type="match status" value="1"/>
</dbReference>
<keyword evidence="5 15" id="KW-0347">Helicase</keyword>
<evidence type="ECO:0000256" key="14">
    <source>
        <dbReference type="ARBA" id="ARBA00048988"/>
    </source>
</evidence>
<keyword evidence="7 15" id="KW-0067">ATP-binding</keyword>
<sequence length="1139" mass="127309">MSEISRPADWQARQQALDPTGSFAVTAPAGSGKTGLLTQRVLTLLATVKRPEEILCITFTRKAAAEMHSRILNAIRRAQTESEPANEYERQTWLLAKQVLAQDTHYDWQLLVNPNRLRIQTIDSLCAYLVRHFPLQTGFGGMPDILDDASECYQQAVRKFLGLLRQSSPEADLLSKLLLHLDNDLNKLSLLLEGLLSRRDQWLPYVVAADTQQLLQHIEQGLVAVIVDSLTTAARAIHYHGSELVQLADFAGQQLAEENPDHPLNHCIGLTGLPNTTPDAFPQWLALVELLVTKDGSWRKSVTKTIGFPTGKTKAEKLYFKEMKQRMLGLIDVLATQPGLAQQLAYLRLLPPVHYQTKQGELLIALCQLLPLLVAQLMVTFTEQGKVDHTEINRAALAALGSEDAPTDLALVLDYRINHILVDEFQDTAKPQLALLEKLTAGWQTDDGRSLFIVGDGMQSCYGFRDANVGIFLNARQHGIGSVALTPLALTVNFRSQAKVIDWVNNTFQQSFPQQENIPLGAVSYAQSTAFNSALAGTAVECIGFHDETGRQLEAAKTVDLVNQHLAMSATDTIAILVRSRGHLRDIIAALQAAGIKWQATEIDPLVSRAVIQDLLSLTKALLNPADKLAWLATLRAPWCGLSNDDLEILAQTQSASTVLSRIQDETVLAQLSPHGQQRLSLLTPTFQQVANQRQRKPFAQVLAGCWQQIGGEASLDHELSRQEAEVFFATLREYATPFAGLDLAAFENKLNRLYAQPDLDANPQVQIMTVHKAKGLEFDVVILPGLDKQPRADDKSLLVWQQFLSTTGDDHLLLSPVHAYEAQSDAIYDFIRHQQQQKQRLENTRLLYVAATRAIKKLYLLFNGKQQETSGEVKAPVASSLLATIWPAIKDQVSWQTTPVTLPSQPTGPGMDLSTGWRLPSHYQPPAQPYGQLLKAYRGEEFNDEENLPDMVWDEVPRHVGTVVHRALYHITLLGIEQVASQPQQYCQQRYTIWRNQLRQLGIAQDELTSACHQVKHAIENTLADPKAQWFLNHQHPASQCEYPLTLQMRDKTIHYVVDRTFIDTDTKIRWIIDYKTVQLAQTTVNSIEEKIAAEVQQYRAQLKGYVQTFQVLGNEPIRAALYFTDIQHLEAVSVLND</sequence>
<evidence type="ECO:0000256" key="13">
    <source>
        <dbReference type="ARBA" id="ARBA00034923"/>
    </source>
</evidence>